<evidence type="ECO:0000313" key="2">
    <source>
        <dbReference type="Proteomes" id="UP000805193"/>
    </source>
</evidence>
<dbReference type="EMBL" id="JABSTQ010008466">
    <property type="protein sequence ID" value="KAG0434489.1"/>
    <property type="molecule type" value="Genomic_DNA"/>
</dbReference>
<keyword evidence="2" id="KW-1185">Reference proteome</keyword>
<gene>
    <name evidence="1" type="ORF">HPB47_019073</name>
</gene>
<reference evidence="1 2" key="1">
    <citation type="journal article" date="2020" name="Cell">
        <title>Large-Scale Comparative Analyses of Tick Genomes Elucidate Their Genetic Diversity and Vector Capacities.</title>
        <authorList>
            <consortium name="Tick Genome and Microbiome Consortium (TIGMIC)"/>
            <person name="Jia N."/>
            <person name="Wang J."/>
            <person name="Shi W."/>
            <person name="Du L."/>
            <person name="Sun Y."/>
            <person name="Zhan W."/>
            <person name="Jiang J.F."/>
            <person name="Wang Q."/>
            <person name="Zhang B."/>
            <person name="Ji P."/>
            <person name="Bell-Sakyi L."/>
            <person name="Cui X.M."/>
            <person name="Yuan T.T."/>
            <person name="Jiang B.G."/>
            <person name="Yang W.F."/>
            <person name="Lam T.T."/>
            <person name="Chang Q.C."/>
            <person name="Ding S.J."/>
            <person name="Wang X.J."/>
            <person name="Zhu J.G."/>
            <person name="Ruan X.D."/>
            <person name="Zhao L."/>
            <person name="Wei J.T."/>
            <person name="Ye R.Z."/>
            <person name="Que T.C."/>
            <person name="Du C.H."/>
            <person name="Zhou Y.H."/>
            <person name="Cheng J.X."/>
            <person name="Dai P.F."/>
            <person name="Guo W.B."/>
            <person name="Han X.H."/>
            <person name="Huang E.J."/>
            <person name="Li L.F."/>
            <person name="Wei W."/>
            <person name="Gao Y.C."/>
            <person name="Liu J.Z."/>
            <person name="Shao H.Z."/>
            <person name="Wang X."/>
            <person name="Wang C.C."/>
            <person name="Yang T.C."/>
            <person name="Huo Q.B."/>
            <person name="Li W."/>
            <person name="Chen H.Y."/>
            <person name="Chen S.E."/>
            <person name="Zhou L.G."/>
            <person name="Ni X.B."/>
            <person name="Tian J.H."/>
            <person name="Sheng Y."/>
            <person name="Liu T."/>
            <person name="Pan Y.S."/>
            <person name="Xia L.Y."/>
            <person name="Li J."/>
            <person name="Zhao F."/>
            <person name="Cao W.C."/>
        </authorList>
    </citation>
    <scope>NUCLEOTIDE SEQUENCE [LARGE SCALE GENOMIC DNA]</scope>
    <source>
        <strain evidence="1">Iper-2018</strain>
    </source>
</reference>
<comment type="caution">
    <text evidence="1">The sequence shown here is derived from an EMBL/GenBank/DDBJ whole genome shotgun (WGS) entry which is preliminary data.</text>
</comment>
<evidence type="ECO:0000313" key="1">
    <source>
        <dbReference type="EMBL" id="KAG0434489.1"/>
    </source>
</evidence>
<sequence length="495" mass="55679">MRPYTRSRAAASALASPPPQESVPDAAKENEAPAKPSQKIPPGPKPRGKPQSELALHAVKRATGKAKTRAPRKALCENKCQRDTKTASQAPKRPLPEQKTLAELVRNFERTPKRFRTHTAPQNVKRFRPTIPVTPHLATKLRSRPVRIETKAERDQRLAEELKKYRVRPSKVAPPRKAPKREAESVAGPSGRCESPRQASASTADRRKTRVVSAPAEPERKFVARPAPKMALAGPTQEEAAVAAVPAQRPSRSRQRRNASGQQQQQQQQRPASRQRSTTPQPFSFQTRQEEALRKKQARLQEKGQEEKEPQHFKAKPAPPALRVFRPRCQSAPVTSPAPFRLASLTRHEEQKRTFQEKVKQMNQQLANLSKFVAKPCPTSRPFTAKLEQKHTVPDKVQLHSTTQAQRRHDFDSALSSRIRKRTAESEERKRAEEEAAICELRRKTVFRANPMPRPKPPVARAAKRAAPRVTHSASSSPHARKPRRSPRNPTPGMK</sequence>
<accession>A0AC60QJ63</accession>
<organism evidence="1 2">
    <name type="scientific">Ixodes persulcatus</name>
    <name type="common">Taiga tick</name>
    <dbReference type="NCBI Taxonomy" id="34615"/>
    <lineage>
        <taxon>Eukaryota</taxon>
        <taxon>Metazoa</taxon>
        <taxon>Ecdysozoa</taxon>
        <taxon>Arthropoda</taxon>
        <taxon>Chelicerata</taxon>
        <taxon>Arachnida</taxon>
        <taxon>Acari</taxon>
        <taxon>Parasitiformes</taxon>
        <taxon>Ixodida</taxon>
        <taxon>Ixodoidea</taxon>
        <taxon>Ixodidae</taxon>
        <taxon>Ixodinae</taxon>
        <taxon>Ixodes</taxon>
    </lineage>
</organism>
<protein>
    <submittedName>
        <fullName evidence="1">Uncharacterized protein</fullName>
    </submittedName>
</protein>
<proteinExistence type="predicted"/>
<name>A0AC60QJ63_IXOPE</name>
<dbReference type="Proteomes" id="UP000805193">
    <property type="component" value="Unassembled WGS sequence"/>
</dbReference>